<proteinExistence type="predicted"/>
<keyword evidence="1" id="KW-0175">Coiled coil</keyword>
<reference evidence="2 3" key="1">
    <citation type="submission" date="2020-08" db="EMBL/GenBank/DDBJ databases">
        <title>Sequencing the genomes of 1000 actinobacteria strains.</title>
        <authorList>
            <person name="Klenk H.-P."/>
        </authorList>
    </citation>
    <scope>NUCLEOTIDE SEQUENCE [LARGE SCALE GENOMIC DNA]</scope>
    <source>
        <strain evidence="2 3">DSM 24947</strain>
    </source>
</reference>
<protein>
    <submittedName>
        <fullName evidence="2">Uncharacterized protein</fullName>
    </submittedName>
</protein>
<evidence type="ECO:0000256" key="1">
    <source>
        <dbReference type="SAM" id="Coils"/>
    </source>
</evidence>
<evidence type="ECO:0000313" key="2">
    <source>
        <dbReference type="EMBL" id="MBB4667043.1"/>
    </source>
</evidence>
<comment type="caution">
    <text evidence="2">The sequence shown here is derived from an EMBL/GenBank/DDBJ whole genome shotgun (WGS) entry which is preliminary data.</text>
</comment>
<keyword evidence="3" id="KW-1185">Reference proteome</keyword>
<sequence>MTDTTTPGNARIIIDGSTIPESFDSSDPTSVLRALRDDAVRQLKGTRRELELAENRAITLRATATSLEETVDRYNAALAFLLGTAVTIVGDASEAAAA</sequence>
<feature type="coiled-coil region" evidence="1">
    <location>
        <begin position="36"/>
        <end position="70"/>
    </location>
</feature>
<dbReference type="Proteomes" id="UP000573729">
    <property type="component" value="Unassembled WGS sequence"/>
</dbReference>
<name>A0A7W7FJD4_9MICO</name>
<dbReference type="RefSeq" id="WP_184217172.1">
    <property type="nucleotide sequence ID" value="NZ_JACHMD010000001.1"/>
</dbReference>
<organism evidence="2 3">
    <name type="scientific">Microbacterium marinum</name>
    <dbReference type="NCBI Taxonomy" id="421115"/>
    <lineage>
        <taxon>Bacteria</taxon>
        <taxon>Bacillati</taxon>
        <taxon>Actinomycetota</taxon>
        <taxon>Actinomycetes</taxon>
        <taxon>Micrococcales</taxon>
        <taxon>Microbacteriaceae</taxon>
        <taxon>Microbacterium</taxon>
    </lineage>
</organism>
<evidence type="ECO:0000313" key="3">
    <source>
        <dbReference type="Proteomes" id="UP000573729"/>
    </source>
</evidence>
<dbReference type="EMBL" id="JACHMD010000001">
    <property type="protein sequence ID" value="MBB4667043.1"/>
    <property type="molecule type" value="Genomic_DNA"/>
</dbReference>
<gene>
    <name evidence="2" type="ORF">BKA24_001752</name>
</gene>
<accession>A0A7W7FJD4</accession>
<dbReference type="AlphaFoldDB" id="A0A7W7FJD4"/>